<proteinExistence type="predicted"/>
<accession>A0A2W1BS54</accession>
<organism evidence="1 2">
    <name type="scientific">Helicoverpa armigera</name>
    <name type="common">Cotton bollworm</name>
    <name type="synonym">Heliothis armigera</name>
    <dbReference type="NCBI Taxonomy" id="29058"/>
    <lineage>
        <taxon>Eukaryota</taxon>
        <taxon>Metazoa</taxon>
        <taxon>Ecdysozoa</taxon>
        <taxon>Arthropoda</taxon>
        <taxon>Hexapoda</taxon>
        <taxon>Insecta</taxon>
        <taxon>Pterygota</taxon>
        <taxon>Neoptera</taxon>
        <taxon>Endopterygota</taxon>
        <taxon>Lepidoptera</taxon>
        <taxon>Glossata</taxon>
        <taxon>Ditrysia</taxon>
        <taxon>Noctuoidea</taxon>
        <taxon>Noctuidae</taxon>
        <taxon>Heliothinae</taxon>
        <taxon>Helicoverpa</taxon>
    </lineage>
</organism>
<reference evidence="1 2" key="1">
    <citation type="journal article" date="2017" name="BMC Biol.">
        <title>Genomic innovations, transcriptional plasticity and gene loss underlying the evolution and divergence of two highly polyphagous and invasive Helicoverpa pest species.</title>
        <authorList>
            <person name="Pearce S.L."/>
            <person name="Clarke D.F."/>
            <person name="East P.D."/>
            <person name="Elfekih S."/>
            <person name="Gordon K.H."/>
            <person name="Jermiin L.S."/>
            <person name="McGaughran A."/>
            <person name="Oakeshott J.G."/>
            <person name="Papanikolaou A."/>
            <person name="Perera O.P."/>
            <person name="Rane R.V."/>
            <person name="Richards S."/>
            <person name="Tay W.T."/>
            <person name="Walsh T.K."/>
            <person name="Anderson A."/>
            <person name="Anderson C.J."/>
            <person name="Asgari S."/>
            <person name="Board P.G."/>
            <person name="Bretschneider A."/>
            <person name="Campbell P.M."/>
            <person name="Chertemps T."/>
            <person name="Christeller J.T."/>
            <person name="Coppin C.W."/>
            <person name="Downes S.J."/>
            <person name="Duan G."/>
            <person name="Farnsworth C.A."/>
            <person name="Good R.T."/>
            <person name="Han L.B."/>
            <person name="Han Y.C."/>
            <person name="Hatje K."/>
            <person name="Horne I."/>
            <person name="Huang Y.P."/>
            <person name="Hughes D.S."/>
            <person name="Jacquin-Joly E."/>
            <person name="James W."/>
            <person name="Jhangiani S."/>
            <person name="Kollmar M."/>
            <person name="Kuwar S.S."/>
            <person name="Li S."/>
            <person name="Liu N.Y."/>
            <person name="Maibeche M.T."/>
            <person name="Miller J.R."/>
            <person name="Montagne N."/>
            <person name="Perry T."/>
            <person name="Qu J."/>
            <person name="Song S.V."/>
            <person name="Sutton G.G."/>
            <person name="Vogel H."/>
            <person name="Walenz B.P."/>
            <person name="Xu W."/>
            <person name="Zhang H.J."/>
            <person name="Zou Z."/>
            <person name="Batterham P."/>
            <person name="Edwards O.R."/>
            <person name="Feyereisen R."/>
            <person name="Gibbs R.A."/>
            <person name="Heckel D.G."/>
            <person name="McGrath A."/>
            <person name="Robin C."/>
            <person name="Scherer S.E."/>
            <person name="Worley K.C."/>
            <person name="Wu Y.D."/>
        </authorList>
    </citation>
    <scope>NUCLEOTIDE SEQUENCE [LARGE SCALE GENOMIC DNA]</scope>
    <source>
        <strain evidence="1">Harm_GR_Male_#8</strain>
        <tissue evidence="1">Whole organism</tissue>
    </source>
</reference>
<sequence>MRLPTHFAIHFYIIDESRPIYEHKWSSHRADSARGLHGTSQTRTQLNIGTMGARSGSLYSERFSPCWREYHLKRLYEYYLNGALCSEQMKFRFEMNPDSSSAAVGVCSVESFLVLCNMRGAD</sequence>
<dbReference type="AlphaFoldDB" id="A0A2W1BS54"/>
<dbReference type="Proteomes" id="UP000249218">
    <property type="component" value="Unassembled WGS sequence"/>
</dbReference>
<gene>
    <name evidence="1" type="primary">HaOG204536</name>
    <name evidence="1" type="ORF">B5X24_HaOG204536</name>
</gene>
<keyword evidence="2" id="KW-1185">Reference proteome</keyword>
<dbReference type="EMBL" id="KZ149956">
    <property type="protein sequence ID" value="PZC76474.1"/>
    <property type="molecule type" value="Genomic_DNA"/>
</dbReference>
<protein>
    <submittedName>
        <fullName evidence="1">Uncharacterized protein</fullName>
    </submittedName>
</protein>
<evidence type="ECO:0000313" key="2">
    <source>
        <dbReference type="Proteomes" id="UP000249218"/>
    </source>
</evidence>
<evidence type="ECO:0000313" key="1">
    <source>
        <dbReference type="EMBL" id="PZC76474.1"/>
    </source>
</evidence>
<name>A0A2W1BS54_HELAM</name>